<feature type="region of interest" description="Disordered" evidence="1">
    <location>
        <begin position="103"/>
        <end position="148"/>
    </location>
</feature>
<name>A0A077WWI0_9FUNG</name>
<dbReference type="AlphaFoldDB" id="A0A077WWI0"/>
<feature type="compositionally biased region" description="Polar residues" evidence="1">
    <location>
        <begin position="103"/>
        <end position="121"/>
    </location>
</feature>
<feature type="region of interest" description="Disordered" evidence="1">
    <location>
        <begin position="510"/>
        <end position="536"/>
    </location>
</feature>
<sequence length="536" mass="62445">MPEHYFFNTSPKKWTLESAIGHFKKEGDSAKQTMQRVKEALQGSCRSTMTRRREKAEELLKQIAELEDNKGKGVDLSSNSHAMVVSNNTFKDIKTLNMNSYMGQQHAQPETPEQQASQQQPLEKAADDDEDDDIYLHDTSYSSIDDNERRKTRDIYEPVYSEQLGEVEDVDRWIIEDGRTQVDMTMVLSKYRAQSFKENQKRHKSITPIRALSLDCIYLFPCLYPFDSYTDQHIRFNFNRRHGFQTIPQCAQSWTRTVLQAIEVEDNDEFDVEEVVLSFKSQANKLRDQFAAAFARILYDLVCTPVIQRQRPINEDTLIHSTLHSPLHWIFMADKELKYNWANSMLDYCRNARSGYKKPDFTCYVEVERRRFDLFVVEVKKSGEPEGSDLVKLGKMMREMLVVLVERKIVQPVVFGMIMNGYRCTTYKMEMTHAHIFKLVELRLFQLDHQTHNIQSIESAVESLYQVKQLTVDMKARIQQHFNEQKEHSQHATTTPLHYLPACNQSVTNVMKQKRKPKSQASSKPKKSRGSSSTSQ</sequence>
<dbReference type="OrthoDB" id="2290039at2759"/>
<evidence type="ECO:0000313" key="2">
    <source>
        <dbReference type="EMBL" id="CDS11172.1"/>
    </source>
</evidence>
<dbReference type="EMBL" id="LK023346">
    <property type="protein sequence ID" value="CDS11172.1"/>
    <property type="molecule type" value="Genomic_DNA"/>
</dbReference>
<protein>
    <submittedName>
        <fullName evidence="2">Uncharacterized protein</fullName>
    </submittedName>
</protein>
<feature type="compositionally biased region" description="Basic residues" evidence="1">
    <location>
        <begin position="512"/>
        <end position="529"/>
    </location>
</feature>
<reference evidence="2" key="1">
    <citation type="journal article" date="2014" name="Genome Announc.">
        <title>De novo whole-genome sequence and genome annotation of Lichtheimia ramosa.</title>
        <authorList>
            <person name="Linde J."/>
            <person name="Schwartze V."/>
            <person name="Binder U."/>
            <person name="Lass-Florl C."/>
            <person name="Voigt K."/>
            <person name="Horn F."/>
        </authorList>
    </citation>
    <scope>NUCLEOTIDE SEQUENCE</scope>
    <source>
        <strain evidence="2">JMRC FSU:6197</strain>
    </source>
</reference>
<organism evidence="2">
    <name type="scientific">Lichtheimia ramosa</name>
    <dbReference type="NCBI Taxonomy" id="688394"/>
    <lineage>
        <taxon>Eukaryota</taxon>
        <taxon>Fungi</taxon>
        <taxon>Fungi incertae sedis</taxon>
        <taxon>Mucoromycota</taxon>
        <taxon>Mucoromycotina</taxon>
        <taxon>Mucoromycetes</taxon>
        <taxon>Mucorales</taxon>
        <taxon>Lichtheimiaceae</taxon>
        <taxon>Lichtheimia</taxon>
    </lineage>
</organism>
<proteinExistence type="predicted"/>
<gene>
    <name evidence="2" type="ORF">LRAMOSA03435</name>
</gene>
<accession>A0A077WWI0</accession>
<evidence type="ECO:0000256" key="1">
    <source>
        <dbReference type="SAM" id="MobiDB-lite"/>
    </source>
</evidence>